<feature type="domain" description="Glycosyltransferase 2-like" evidence="2">
    <location>
        <begin position="10"/>
        <end position="123"/>
    </location>
</feature>
<dbReference type="PANTHER" id="PTHR43685">
    <property type="entry name" value="GLYCOSYLTRANSFERASE"/>
    <property type="match status" value="1"/>
</dbReference>
<dbReference type="GeneID" id="45522934"/>
<keyword evidence="1" id="KW-1003">Cell membrane</keyword>
<keyword evidence="1" id="KW-0997">Cell inner membrane</keyword>
<name>A0ABM7ECC1_PSEPU</name>
<dbReference type="EMBL" id="AP013070">
    <property type="protein sequence ID" value="BAN53253.1"/>
    <property type="molecule type" value="Genomic_DNA"/>
</dbReference>
<dbReference type="CDD" id="cd00761">
    <property type="entry name" value="Glyco_tranf_GTA_type"/>
    <property type="match status" value="1"/>
</dbReference>
<sequence length="468" mass="52312">MNPAIPSLTVALLTYNRLHYLEQSIAAVLAQSYEDFELLVLDNGSSDGTAEFILRLQDPRIRYVRNSRNISSVEFNCRSAYHLALGRRVIVTHDDDVMERDMLERQMRFMDFHPEVRLVWTRVSDIDQDGDALVGERTLPESERVFAPGEYISSFLKERLWPMPSGVMLERAVLPSFYAVHACLGDAAAHKKTLETAGIEDVLMPARINRRHAIGFLDQPLLRRRLHTRQFSHVASLSLPGVALYRDLKQIARGVPGLEVEALHFDAYVARFAIQEAITTQVGQAIDKHILKKIGKTADSLQRNLERAPDAFLAGLPVFQLAQLLLLGDQVCPLDKLSVSGHASATRQLLKWTRKTVENPGASILAGLEGRRIIIFGSAFIAALLILEARNKGGQVVACVDSNLNRQGTQMLGVPIQPLAWMSEQVGQDDVVIISSERDHEHYIEALVRQHLTAPARIVSWKELTESA</sequence>
<accession>A0ABM7ECC1</accession>
<dbReference type="Gene3D" id="3.90.550.10">
    <property type="entry name" value="Spore Coat Polysaccharide Biosynthesis Protein SpsA, Chain A"/>
    <property type="match status" value="1"/>
</dbReference>
<reference evidence="3 4" key="1">
    <citation type="journal article" date="2014" name="Genome Announc.">
        <title>The Complete Genome Sequence of Pseudomonas putida NBRC 14164T Confirms High Intraspecies Variation.</title>
        <authorList>
            <person name="Ohji S."/>
            <person name="Yamazoe A."/>
            <person name="Hosoyama A."/>
            <person name="Tsuchikane K."/>
            <person name="Ezaki T."/>
            <person name="Fujita N."/>
        </authorList>
    </citation>
    <scope>NUCLEOTIDE SEQUENCE [LARGE SCALE GENOMIC DNA]</scope>
    <source>
        <strain evidence="3 4">NBRC 14164</strain>
    </source>
</reference>
<evidence type="ECO:0000313" key="4">
    <source>
        <dbReference type="Proteomes" id="UP000016702"/>
    </source>
</evidence>
<keyword evidence="1" id="KW-0472">Membrane</keyword>
<dbReference type="InterPro" id="IPR001173">
    <property type="entry name" value="Glyco_trans_2-like"/>
</dbReference>
<evidence type="ECO:0000259" key="2">
    <source>
        <dbReference type="Pfam" id="PF00535"/>
    </source>
</evidence>
<dbReference type="RefSeq" id="WP_016498545.1">
    <property type="nucleotide sequence ID" value="NC_021505.1"/>
</dbReference>
<proteinExistence type="predicted"/>
<dbReference type="Pfam" id="PF00535">
    <property type="entry name" value="Glycos_transf_2"/>
    <property type="match status" value="1"/>
</dbReference>
<gene>
    <name evidence="3" type="ORF">PP4_14000</name>
</gene>
<dbReference type="PANTHER" id="PTHR43685:SF2">
    <property type="entry name" value="GLYCOSYLTRANSFERASE 2-LIKE DOMAIN-CONTAINING PROTEIN"/>
    <property type="match status" value="1"/>
</dbReference>
<organism evidence="3 4">
    <name type="scientific">Pseudomonas putida NBRC 14164</name>
    <dbReference type="NCBI Taxonomy" id="1211579"/>
    <lineage>
        <taxon>Bacteria</taxon>
        <taxon>Pseudomonadati</taxon>
        <taxon>Pseudomonadota</taxon>
        <taxon>Gammaproteobacteria</taxon>
        <taxon>Pseudomonadales</taxon>
        <taxon>Pseudomonadaceae</taxon>
        <taxon>Pseudomonas</taxon>
    </lineage>
</organism>
<dbReference type="Proteomes" id="UP000016702">
    <property type="component" value="Chromosome"/>
</dbReference>
<evidence type="ECO:0000256" key="1">
    <source>
        <dbReference type="ARBA" id="ARBA00022519"/>
    </source>
</evidence>
<protein>
    <recommendedName>
        <fullName evidence="2">Glycosyltransferase 2-like domain-containing protein</fullName>
    </recommendedName>
</protein>
<dbReference type="InterPro" id="IPR029044">
    <property type="entry name" value="Nucleotide-diphossugar_trans"/>
</dbReference>
<dbReference type="InterPro" id="IPR050834">
    <property type="entry name" value="Glycosyltransf_2"/>
</dbReference>
<keyword evidence="4" id="KW-1185">Reference proteome</keyword>
<evidence type="ECO:0000313" key="3">
    <source>
        <dbReference type="EMBL" id="BAN53253.1"/>
    </source>
</evidence>
<dbReference type="SUPFAM" id="SSF53448">
    <property type="entry name" value="Nucleotide-diphospho-sugar transferases"/>
    <property type="match status" value="1"/>
</dbReference>